<dbReference type="RefSeq" id="XP_013896692.1">
    <property type="nucleotide sequence ID" value="XM_014041238.1"/>
</dbReference>
<dbReference type="AlphaFoldDB" id="A0A0D2JDS5"/>
<dbReference type="KEGG" id="mng:MNEG_10287"/>
<accession>A0A0D2JDS5</accession>
<evidence type="ECO:0000313" key="2">
    <source>
        <dbReference type="EMBL" id="KIY97672.1"/>
    </source>
</evidence>
<dbReference type="EMBL" id="KK102475">
    <property type="protein sequence ID" value="KIY97672.1"/>
    <property type="molecule type" value="Genomic_DNA"/>
</dbReference>
<gene>
    <name evidence="2" type="ORF">MNEG_10287</name>
</gene>
<dbReference type="OrthoDB" id="66620at2759"/>
<reference evidence="2 3" key="1">
    <citation type="journal article" date="2013" name="BMC Genomics">
        <title>Reconstruction of the lipid metabolism for the microalga Monoraphidium neglectum from its genome sequence reveals characteristics suitable for biofuel production.</title>
        <authorList>
            <person name="Bogen C."/>
            <person name="Al-Dilaimi A."/>
            <person name="Albersmeier A."/>
            <person name="Wichmann J."/>
            <person name="Grundmann M."/>
            <person name="Rupp O."/>
            <person name="Lauersen K.J."/>
            <person name="Blifernez-Klassen O."/>
            <person name="Kalinowski J."/>
            <person name="Goesmann A."/>
            <person name="Mussgnug J.H."/>
            <person name="Kruse O."/>
        </authorList>
    </citation>
    <scope>NUCLEOTIDE SEQUENCE [LARGE SCALE GENOMIC DNA]</scope>
    <source>
        <strain evidence="2 3">SAG 48.87</strain>
    </source>
</reference>
<keyword evidence="1" id="KW-1133">Transmembrane helix</keyword>
<keyword evidence="1" id="KW-0472">Membrane</keyword>
<evidence type="ECO:0000313" key="3">
    <source>
        <dbReference type="Proteomes" id="UP000054498"/>
    </source>
</evidence>
<sequence length="71" mass="8050">MVINELRSLYLYFTAPNVSITVSMKGTVFLDIIGVKARMMLPDIAILVAMWAGCCALLCFVMHWRNGRRRA</sequence>
<protein>
    <submittedName>
        <fullName evidence="2">Uncharacterized protein</fullName>
    </submittedName>
</protein>
<organism evidence="2 3">
    <name type="scientific">Monoraphidium neglectum</name>
    <dbReference type="NCBI Taxonomy" id="145388"/>
    <lineage>
        <taxon>Eukaryota</taxon>
        <taxon>Viridiplantae</taxon>
        <taxon>Chlorophyta</taxon>
        <taxon>core chlorophytes</taxon>
        <taxon>Chlorophyceae</taxon>
        <taxon>CS clade</taxon>
        <taxon>Sphaeropleales</taxon>
        <taxon>Selenastraceae</taxon>
        <taxon>Monoraphidium</taxon>
    </lineage>
</organism>
<proteinExistence type="predicted"/>
<keyword evidence="3" id="KW-1185">Reference proteome</keyword>
<name>A0A0D2JDS5_9CHLO</name>
<keyword evidence="1" id="KW-0812">Transmembrane</keyword>
<evidence type="ECO:0000256" key="1">
    <source>
        <dbReference type="SAM" id="Phobius"/>
    </source>
</evidence>
<dbReference type="Proteomes" id="UP000054498">
    <property type="component" value="Unassembled WGS sequence"/>
</dbReference>
<dbReference type="GeneID" id="25727434"/>
<feature type="transmembrane region" description="Helical" evidence="1">
    <location>
        <begin position="44"/>
        <end position="64"/>
    </location>
</feature>